<feature type="compositionally biased region" description="Low complexity" evidence="8">
    <location>
        <begin position="680"/>
        <end position="690"/>
    </location>
</feature>
<keyword evidence="12" id="KW-1185">Reference proteome</keyword>
<evidence type="ECO:0000256" key="4">
    <source>
        <dbReference type="ARBA" id="ARBA00022679"/>
    </source>
</evidence>
<feature type="transmembrane region" description="Helical" evidence="9">
    <location>
        <begin position="204"/>
        <end position="222"/>
    </location>
</feature>
<evidence type="ECO:0000259" key="10">
    <source>
        <dbReference type="Pfam" id="PF25230"/>
    </source>
</evidence>
<comment type="subcellular location">
    <subcellularLocation>
        <location evidence="1">Cell membrane</location>
        <topology evidence="1">Multi-pass membrane protein</topology>
    </subcellularLocation>
</comment>
<evidence type="ECO:0000256" key="5">
    <source>
        <dbReference type="ARBA" id="ARBA00022692"/>
    </source>
</evidence>
<gene>
    <name evidence="11" type="ORF">ACFOUR_04270</name>
</gene>
<evidence type="ECO:0000256" key="9">
    <source>
        <dbReference type="SAM" id="Phobius"/>
    </source>
</evidence>
<proteinExistence type="predicted"/>
<keyword evidence="7 9" id="KW-0472">Membrane</keyword>
<keyword evidence="4 11" id="KW-0808">Transferase</keyword>
<comment type="caution">
    <text evidence="11">The sequence shown here is derived from an EMBL/GenBank/DDBJ whole genome shotgun (WGS) entry which is preliminary data.</text>
</comment>
<dbReference type="EC" id="2.4.-.-" evidence="11"/>
<evidence type="ECO:0000256" key="8">
    <source>
        <dbReference type="SAM" id="MobiDB-lite"/>
    </source>
</evidence>
<dbReference type="InterPro" id="IPR050297">
    <property type="entry name" value="LipidA_mod_glycosyltrf_83"/>
</dbReference>
<feature type="transmembrane region" description="Helical" evidence="9">
    <location>
        <begin position="40"/>
        <end position="59"/>
    </location>
</feature>
<dbReference type="PANTHER" id="PTHR33908">
    <property type="entry name" value="MANNOSYLTRANSFERASE YKCB-RELATED"/>
    <property type="match status" value="1"/>
</dbReference>
<accession>A0ABD5NKF3</accession>
<evidence type="ECO:0000313" key="11">
    <source>
        <dbReference type="EMBL" id="MFC3957589.1"/>
    </source>
</evidence>
<dbReference type="InterPro" id="IPR057168">
    <property type="entry name" value="DUF7846"/>
</dbReference>
<dbReference type="GeneID" id="73902957"/>
<evidence type="ECO:0000256" key="2">
    <source>
        <dbReference type="ARBA" id="ARBA00022475"/>
    </source>
</evidence>
<feature type="transmembrane region" description="Helical" evidence="9">
    <location>
        <begin position="422"/>
        <end position="446"/>
    </location>
</feature>
<evidence type="ECO:0000256" key="1">
    <source>
        <dbReference type="ARBA" id="ARBA00004651"/>
    </source>
</evidence>
<dbReference type="RefSeq" id="WP_256533816.1">
    <property type="nucleotide sequence ID" value="NZ_CP101824.1"/>
</dbReference>
<sequence length="781" mass="83645">MSQPRSPSRLLLDCGRQSVRRGRRFGRRLVAGELTSTDRYRLLALTVSLLAGLAVFVLATRLFPYHSTNDDEAVYLLQAAMLLEGQVELHAGPLADAVRPWFFVQDGGRLYPKYSPVPSGMFAISMALFGEPRVTLAVVAAGNAALVYVLGSAIFDRSVGVVAAAVFAASPLALLTSSVFLPYAPTTFLNLLFAVAYLRGVRTASLPSAAAAGVAVGLAFFARPYTAVLFATPFVAHALWQVVATVRREGVGAVRRPLPDPIRRNVLTGVLGLSFVALTLAYNARVTGSPLVFPYQAFAPMDGPGFGRRELLDHSIDYTPTLALESNGYVLQYYAARWMTAGPLGTLLAVCGLGLAVRRWIPDGILTTGSADDAGHRRTAGVLLAGVLPAVVLGNLAFWGNRNALATMTDPTDGLISQFGPYYYFDTLPVLAVFAGVALVAAWRTLRRGRVHAWLAAHTSTNGARRVAIAVALVSALAIGGANAAIVSTPVERHAEHTETFETAYEPFEEADLENALVFLPPEYGQWLGHPFQALRNDPGLDGEVVYALDGGVERDFAVLDAYPERTYYRYAAHGEWSPDPDDEYVPTLQEVTLREGTSVDGETRVGTLTTVESAIVRLETSDGETATHRVHEPGDAVTVEWRVTDGRAELVTVDDGTGSNETAGDGAESAESADDGAESAESAENGAGSTETVENGSVALEEVDELALTVTMYETAGSSLTYRQEVPVRSTDEAVEVLWPAERTVCTLVSRCADEGTYVPGQPDLYLDGVSFETELDVRE</sequence>
<feature type="transmembrane region" description="Helical" evidence="9">
    <location>
        <begin position="467"/>
        <end position="487"/>
    </location>
</feature>
<dbReference type="Pfam" id="PF25230">
    <property type="entry name" value="DUF7846"/>
    <property type="match status" value="1"/>
</dbReference>
<feature type="transmembrane region" description="Helical" evidence="9">
    <location>
        <begin position="382"/>
        <end position="402"/>
    </location>
</feature>
<protein>
    <submittedName>
        <fullName evidence="11">ArnT family glycosyltransferase</fullName>
        <ecNumber evidence="11">2.4.-.-</ecNumber>
    </submittedName>
</protein>
<dbReference type="AlphaFoldDB" id="A0ABD5NKF3"/>
<organism evidence="11 12">
    <name type="scientific">Halovivax cerinus</name>
    <dbReference type="NCBI Taxonomy" id="1487865"/>
    <lineage>
        <taxon>Archaea</taxon>
        <taxon>Methanobacteriati</taxon>
        <taxon>Methanobacteriota</taxon>
        <taxon>Stenosarchaea group</taxon>
        <taxon>Halobacteria</taxon>
        <taxon>Halobacteriales</taxon>
        <taxon>Natrialbaceae</taxon>
        <taxon>Halovivax</taxon>
    </lineage>
</organism>
<feature type="transmembrane region" description="Helical" evidence="9">
    <location>
        <begin position="338"/>
        <end position="361"/>
    </location>
</feature>
<keyword evidence="3 11" id="KW-0328">Glycosyltransferase</keyword>
<feature type="region of interest" description="Disordered" evidence="8">
    <location>
        <begin position="651"/>
        <end position="697"/>
    </location>
</feature>
<feature type="transmembrane region" description="Helical" evidence="9">
    <location>
        <begin position="161"/>
        <end position="183"/>
    </location>
</feature>
<evidence type="ECO:0000256" key="7">
    <source>
        <dbReference type="ARBA" id="ARBA00023136"/>
    </source>
</evidence>
<evidence type="ECO:0000256" key="6">
    <source>
        <dbReference type="ARBA" id="ARBA00022989"/>
    </source>
</evidence>
<keyword evidence="6 9" id="KW-1133">Transmembrane helix</keyword>
<keyword evidence="5 9" id="KW-0812">Transmembrane</keyword>
<reference evidence="11 12" key="1">
    <citation type="journal article" date="2019" name="Int. J. Syst. Evol. Microbiol.">
        <title>The Global Catalogue of Microorganisms (GCM) 10K type strain sequencing project: providing services to taxonomists for standard genome sequencing and annotation.</title>
        <authorList>
            <consortium name="The Broad Institute Genomics Platform"/>
            <consortium name="The Broad Institute Genome Sequencing Center for Infectious Disease"/>
            <person name="Wu L."/>
            <person name="Ma J."/>
        </authorList>
    </citation>
    <scope>NUCLEOTIDE SEQUENCE [LARGE SCALE GENOMIC DNA]</scope>
    <source>
        <strain evidence="11 12">IBRC-M 10256</strain>
    </source>
</reference>
<dbReference type="GO" id="GO:0008610">
    <property type="term" value="P:lipid biosynthetic process"/>
    <property type="evidence" value="ECO:0007669"/>
    <property type="project" value="UniProtKB-ARBA"/>
</dbReference>
<feature type="transmembrane region" description="Helical" evidence="9">
    <location>
        <begin position="266"/>
        <end position="284"/>
    </location>
</feature>
<evidence type="ECO:0000256" key="3">
    <source>
        <dbReference type="ARBA" id="ARBA00022676"/>
    </source>
</evidence>
<dbReference type="PANTHER" id="PTHR33908:SF11">
    <property type="entry name" value="MEMBRANE PROTEIN"/>
    <property type="match status" value="1"/>
</dbReference>
<keyword evidence="2" id="KW-1003">Cell membrane</keyword>
<name>A0ABD5NKF3_9EURY</name>
<feature type="domain" description="DUF7846" evidence="10">
    <location>
        <begin position="516"/>
        <end position="671"/>
    </location>
</feature>
<evidence type="ECO:0000313" key="12">
    <source>
        <dbReference type="Proteomes" id="UP001595846"/>
    </source>
</evidence>
<feature type="transmembrane region" description="Helical" evidence="9">
    <location>
        <begin position="134"/>
        <end position="155"/>
    </location>
</feature>
<dbReference type="Proteomes" id="UP001595846">
    <property type="component" value="Unassembled WGS sequence"/>
</dbReference>
<dbReference type="GO" id="GO:0016757">
    <property type="term" value="F:glycosyltransferase activity"/>
    <property type="evidence" value="ECO:0007669"/>
    <property type="project" value="UniProtKB-KW"/>
</dbReference>
<dbReference type="EMBL" id="JBHSAQ010000002">
    <property type="protein sequence ID" value="MFC3957589.1"/>
    <property type="molecule type" value="Genomic_DNA"/>
</dbReference>
<dbReference type="GO" id="GO:0005886">
    <property type="term" value="C:plasma membrane"/>
    <property type="evidence" value="ECO:0007669"/>
    <property type="project" value="UniProtKB-SubCell"/>
</dbReference>